<evidence type="ECO:0000256" key="2">
    <source>
        <dbReference type="ARBA" id="ARBA00012755"/>
    </source>
</evidence>
<protein>
    <recommendedName>
        <fullName evidence="2">alpha-galactosidase</fullName>
        <ecNumber evidence="2">3.2.1.22</ecNumber>
    </recommendedName>
</protein>
<dbReference type="InterPro" id="IPR050985">
    <property type="entry name" value="Alpha-glycosidase_related"/>
</dbReference>
<gene>
    <name evidence="6" type="ORF">GH975_11370</name>
</gene>
<dbReference type="EMBL" id="CP045871">
    <property type="protein sequence ID" value="QGG81130.1"/>
    <property type="molecule type" value="Genomic_DNA"/>
</dbReference>
<keyword evidence="3" id="KW-0378">Hydrolase</keyword>
<dbReference type="SUPFAM" id="SSF51445">
    <property type="entry name" value="(Trans)glycosidases"/>
    <property type="match status" value="1"/>
</dbReference>
<dbReference type="InterPro" id="IPR038417">
    <property type="entry name" value="Alpga-gal_N_sf"/>
</dbReference>
<dbReference type="Proteomes" id="UP000388235">
    <property type="component" value="Chromosome"/>
</dbReference>
<proteinExistence type="predicted"/>
<name>A0A5Q2QH12_9GAMM</name>
<dbReference type="InterPro" id="IPR013785">
    <property type="entry name" value="Aldolase_TIM"/>
</dbReference>
<dbReference type="InterPro" id="IPR031704">
    <property type="entry name" value="Glyco_hydro_36_N"/>
</dbReference>
<keyword evidence="4" id="KW-0326">Glycosidase</keyword>
<dbReference type="InterPro" id="IPR002252">
    <property type="entry name" value="Glyco_hydro_36"/>
</dbReference>
<evidence type="ECO:0000256" key="1">
    <source>
        <dbReference type="ARBA" id="ARBA00001255"/>
    </source>
</evidence>
<dbReference type="CDD" id="cd14791">
    <property type="entry name" value="GH36"/>
    <property type="match status" value="1"/>
</dbReference>
<dbReference type="InterPro" id="IPR017853">
    <property type="entry name" value="GH"/>
</dbReference>
<sequence length="681" mass="74760">MIALECGHNQLIVDQAGRVAHLGARLPLRHIPNYQPQVSRARTEQPSWPEALPLAGNGWFGVPGLAVHCRGDNAQPRPSSVRVEVADGCLAIHFYDAVIDLHWSQHWHALGDSGVFRVHSEVLPSQDTQLNYLASVAIPVVHASDVLFCAGGWTREGQLHRQTLQVGGWHQTSRVGRSGHDHYPAFYVNQPGRSMVLSLAWSGDHESHVDVLAEGQRLAQIGEHLAVPLALSAGQRHQSPPALVSVGPSEQAAQHDLHQALRAHWLPVDVAQPRDVHLNSWEAVYFDHNLPGLAALAAAGERAGAERFVLDDGWFGSRRNDESGLGDWTISSEVWPEGFTPLVKVLAQHGQNFGLWVEPEMVNPVSQLAARHPEWMLHDARYPPIQGRQQLMLDLGLDAVQNALFTALDAVLSAYPIRYLKWDHNRLAGQPRSQGRYGTRAAVLGVYALFERLRAAHPDVQIESCASGGGRMDLGVLRHCYRVWTSDCNDPIERALMQPAMIKFLPPEVLGSHAGPADSHTTSRVTALKTRIISALQGSYGYEFNLASLDEAQLALLAEGAQWYKANRLWMQCCESFVLTEPAAPRQLLMKRSACGSHMALWVIQVRAEPGGVAPPARLPLDGEWRLNTVMDSDLHGFSRAYTAPPSFSGEVLSGAWLAAQGLNLVTLLPEQALLIEGTRV</sequence>
<keyword evidence="7" id="KW-1185">Reference proteome</keyword>
<feature type="domain" description="Glycosyl hydrolase family 36 N-terminal" evidence="5">
    <location>
        <begin position="19"/>
        <end position="226"/>
    </location>
</feature>
<evidence type="ECO:0000259" key="5">
    <source>
        <dbReference type="Pfam" id="PF16875"/>
    </source>
</evidence>
<dbReference type="Gene3D" id="3.20.20.70">
    <property type="entry name" value="Aldolase class I"/>
    <property type="match status" value="1"/>
</dbReference>
<reference evidence="6 7" key="1">
    <citation type="submission" date="2019-11" db="EMBL/GenBank/DDBJ databases">
        <authorList>
            <person name="Khan S.A."/>
            <person name="Jeon C.O."/>
            <person name="Chun B.H."/>
        </authorList>
    </citation>
    <scope>NUCLEOTIDE SEQUENCE [LARGE SCALE GENOMIC DNA]</scope>
    <source>
        <strain evidence="6 7">IMCC 1097</strain>
    </source>
</reference>
<organism evidence="6 7">
    <name type="scientific">Litorivicinus lipolyticus</name>
    <dbReference type="NCBI Taxonomy" id="418701"/>
    <lineage>
        <taxon>Bacteria</taxon>
        <taxon>Pseudomonadati</taxon>
        <taxon>Pseudomonadota</taxon>
        <taxon>Gammaproteobacteria</taxon>
        <taxon>Oceanospirillales</taxon>
        <taxon>Litorivicinaceae</taxon>
        <taxon>Litorivicinus</taxon>
    </lineage>
</organism>
<dbReference type="PANTHER" id="PTHR43053:SF3">
    <property type="entry name" value="ALPHA-GALACTOSIDASE C-RELATED"/>
    <property type="match status" value="1"/>
</dbReference>
<accession>A0A5Q2QH12</accession>
<dbReference type="GO" id="GO:0016052">
    <property type="term" value="P:carbohydrate catabolic process"/>
    <property type="evidence" value="ECO:0007669"/>
    <property type="project" value="InterPro"/>
</dbReference>
<dbReference type="Pfam" id="PF16875">
    <property type="entry name" value="Glyco_hydro_36N"/>
    <property type="match status" value="1"/>
</dbReference>
<dbReference type="PANTHER" id="PTHR43053">
    <property type="entry name" value="GLYCOSIDASE FAMILY 31"/>
    <property type="match status" value="1"/>
</dbReference>
<evidence type="ECO:0000256" key="4">
    <source>
        <dbReference type="ARBA" id="ARBA00023295"/>
    </source>
</evidence>
<dbReference type="OrthoDB" id="9758822at2"/>
<dbReference type="EC" id="3.2.1.22" evidence="2"/>
<dbReference type="RefSeq" id="WP_153714633.1">
    <property type="nucleotide sequence ID" value="NZ_CP045871.1"/>
</dbReference>
<dbReference type="Pfam" id="PF02065">
    <property type="entry name" value="Melibiase"/>
    <property type="match status" value="1"/>
</dbReference>
<dbReference type="AlphaFoldDB" id="A0A5Q2QH12"/>
<evidence type="ECO:0000256" key="3">
    <source>
        <dbReference type="ARBA" id="ARBA00022801"/>
    </source>
</evidence>
<evidence type="ECO:0000313" key="6">
    <source>
        <dbReference type="EMBL" id="QGG81130.1"/>
    </source>
</evidence>
<dbReference type="Gene3D" id="2.70.98.60">
    <property type="entry name" value="alpha-galactosidase from lactobacil brevis"/>
    <property type="match status" value="1"/>
</dbReference>
<dbReference type="KEGG" id="llp:GH975_11370"/>
<dbReference type="GO" id="GO:0004557">
    <property type="term" value="F:alpha-galactosidase activity"/>
    <property type="evidence" value="ECO:0007669"/>
    <property type="project" value="UniProtKB-EC"/>
</dbReference>
<evidence type="ECO:0000313" key="7">
    <source>
        <dbReference type="Proteomes" id="UP000388235"/>
    </source>
</evidence>
<comment type="catalytic activity">
    <reaction evidence="1">
        <text>Hydrolysis of terminal, non-reducing alpha-D-galactose residues in alpha-D-galactosides, including galactose oligosaccharides, galactomannans and galactolipids.</text>
        <dbReference type="EC" id="3.2.1.22"/>
    </reaction>
</comment>
<dbReference type="PRINTS" id="PR00743">
    <property type="entry name" value="GLHYDRLASE36"/>
</dbReference>